<dbReference type="SMART" id="SM01031">
    <property type="entry name" value="BHD_2"/>
    <property type="match status" value="1"/>
</dbReference>
<dbReference type="Pfam" id="PF03835">
    <property type="entry name" value="Rad4"/>
    <property type="match status" value="1"/>
</dbReference>
<feature type="compositionally biased region" description="Low complexity" evidence="6">
    <location>
        <begin position="79"/>
        <end position="94"/>
    </location>
</feature>
<protein>
    <recommendedName>
        <fullName evidence="12">Rad4 transglutaminase-like domain-domain-containing protein</fullName>
    </recommendedName>
</protein>
<dbReference type="Proteomes" id="UP000193144">
    <property type="component" value="Unassembled WGS sequence"/>
</dbReference>
<feature type="domain" description="Rad4 beta-hairpin" evidence="8">
    <location>
        <begin position="588"/>
        <end position="651"/>
    </location>
</feature>
<dbReference type="Pfam" id="PF10404">
    <property type="entry name" value="BHD_2"/>
    <property type="match status" value="1"/>
</dbReference>
<feature type="compositionally biased region" description="Acidic residues" evidence="6">
    <location>
        <begin position="1035"/>
        <end position="1051"/>
    </location>
</feature>
<dbReference type="InterPro" id="IPR038765">
    <property type="entry name" value="Papain-like_cys_pep_sf"/>
</dbReference>
<dbReference type="GO" id="GO:0005737">
    <property type="term" value="C:cytoplasm"/>
    <property type="evidence" value="ECO:0007669"/>
    <property type="project" value="TreeGrafter"/>
</dbReference>
<evidence type="ECO:0008006" key="12">
    <source>
        <dbReference type="Google" id="ProtNLM"/>
    </source>
</evidence>
<dbReference type="GO" id="GO:0003697">
    <property type="term" value="F:single-stranded DNA binding"/>
    <property type="evidence" value="ECO:0007669"/>
    <property type="project" value="TreeGrafter"/>
</dbReference>
<dbReference type="AlphaFoldDB" id="A0A1Y1ZE83"/>
<dbReference type="InterPro" id="IPR018328">
    <property type="entry name" value="Rad4_beta-hairpin_dom3"/>
</dbReference>
<dbReference type="Gene3D" id="2.20.20.110">
    <property type="entry name" value="Rad4, beta-hairpin domain BHD1"/>
    <property type="match status" value="1"/>
</dbReference>
<evidence type="ECO:0000313" key="11">
    <source>
        <dbReference type="Proteomes" id="UP000193144"/>
    </source>
</evidence>
<feature type="compositionally biased region" description="Basic residues" evidence="6">
    <location>
        <begin position="609"/>
        <end position="618"/>
    </location>
</feature>
<comment type="similarity">
    <text evidence="2">Belongs to the XPC family.</text>
</comment>
<dbReference type="SMART" id="SM01030">
    <property type="entry name" value="BHD_1"/>
    <property type="match status" value="1"/>
</dbReference>
<feature type="compositionally biased region" description="Acidic residues" evidence="6">
    <location>
        <begin position="116"/>
        <end position="140"/>
    </location>
</feature>
<name>A0A1Y1ZE83_9PLEO</name>
<dbReference type="GO" id="GO:0006289">
    <property type="term" value="P:nucleotide-excision repair"/>
    <property type="evidence" value="ECO:0007669"/>
    <property type="project" value="InterPro"/>
</dbReference>
<dbReference type="GO" id="GO:0003684">
    <property type="term" value="F:damaged DNA binding"/>
    <property type="evidence" value="ECO:0007669"/>
    <property type="project" value="InterPro"/>
</dbReference>
<feature type="region of interest" description="Disordered" evidence="6">
    <location>
        <begin position="1"/>
        <end position="167"/>
    </location>
</feature>
<accession>A0A1Y1ZE83</accession>
<feature type="compositionally biased region" description="Acidic residues" evidence="6">
    <location>
        <begin position="929"/>
        <end position="939"/>
    </location>
</feature>
<dbReference type="GO" id="GO:0071942">
    <property type="term" value="C:XPC complex"/>
    <property type="evidence" value="ECO:0007669"/>
    <property type="project" value="TreeGrafter"/>
</dbReference>
<feature type="compositionally biased region" description="Polar residues" evidence="6">
    <location>
        <begin position="903"/>
        <end position="913"/>
    </location>
</feature>
<feature type="region of interest" description="Disordered" evidence="6">
    <location>
        <begin position="604"/>
        <end position="628"/>
    </location>
</feature>
<evidence type="ECO:0000256" key="6">
    <source>
        <dbReference type="SAM" id="MobiDB-lite"/>
    </source>
</evidence>
<dbReference type="InterPro" id="IPR042488">
    <property type="entry name" value="Rad4_BHD3_sf"/>
</dbReference>
<evidence type="ECO:0000256" key="3">
    <source>
        <dbReference type="ARBA" id="ARBA00022763"/>
    </source>
</evidence>
<dbReference type="Pfam" id="PF10403">
    <property type="entry name" value="BHD_1"/>
    <property type="match status" value="1"/>
</dbReference>
<feature type="region of interest" description="Disordered" evidence="6">
    <location>
        <begin position="363"/>
        <end position="384"/>
    </location>
</feature>
<dbReference type="InterPro" id="IPR018326">
    <property type="entry name" value="Rad4_beta-hairpin_dom1"/>
</dbReference>
<evidence type="ECO:0000259" key="7">
    <source>
        <dbReference type="SMART" id="SM01030"/>
    </source>
</evidence>
<feature type="region of interest" description="Disordered" evidence="6">
    <location>
        <begin position="977"/>
        <end position="1051"/>
    </location>
</feature>
<dbReference type="EMBL" id="MCFA01000099">
    <property type="protein sequence ID" value="ORY08526.1"/>
    <property type="molecule type" value="Genomic_DNA"/>
</dbReference>
<dbReference type="Gene3D" id="3.30.70.2460">
    <property type="entry name" value="Rad4, beta-hairpin domain BHD3"/>
    <property type="match status" value="1"/>
</dbReference>
<feature type="region of interest" description="Disordered" evidence="6">
    <location>
        <begin position="884"/>
        <end position="942"/>
    </location>
</feature>
<dbReference type="SUPFAM" id="SSF54001">
    <property type="entry name" value="Cysteine proteinases"/>
    <property type="match status" value="1"/>
</dbReference>
<sequence>MAGTRSSLRKPPTNPAPRRAARRPRTARQDETVPDVFQNMLSEATASKAAEPDENNRPLKKRKTAQSQGRDNFAFPAKSISNPSSAAVSQSQSSRVAEPHDETDDEPPRILQTITDSEESDGSDMEWEDVLGQGNDDDDVSHDGDALPEVSDISITVGGEKAEGKTPVKQVRRRGITSVDKKRRLDIHKMHILCLLYHVHRRNVWCNNEKVQATLRKFPSPKTLSNLVPNPEFTQFQASRRFLDGIQELKILWSSRFSVTAMGMHKPRWVDADSEAQAFSAFDELDDPMDKRDFQKAATAMQGSQDVGAQLFCALLRGIGVDARLVCSLQCLPFASTAQVSTPQKTSSQKNVVVLDPYNTEVDVSPSKSTPAAKSRNPVSARPKRLSRLERALGERSVHHPGVAPKQKKNYHTAYPVYWVEVFNPAMQKWVPVDPLSTFTVDKPDKLEPPLNYSQNSLVYAIAFEDDSTAKDVTRRYAKAFNAKTRKFRVECTDGGVKWWKRALKPFRRVALLDRDQLEDAALARKEGAEGMPKNVQDFKDHPVYVLERHLKHNEVIHPMHQVGKVNVGSSMNPKMEPIYRRRDVHVVRSADKWYRLGRDVKGGEQPLKHAKPKRNAGRRSFTPTMDIDNGQEEIGAGLYALFQTELYVPPPVVRGRVPRNGFGNLDVYVPSMIPHGGAHVRRQHASKAARIVGIDYADAVTGFSFKGRHGTAVVQGVIVAQEYAEAVEAVLDGMEYAQEQADASNRSAEALRLWRRFCLGLRIAQRVNAIQIGGEEDHALNIQGEIERKDKQIAEAQVAGGFFPEGGGGAEHLPAPLSKAHESSGYEENLEGGFLSDENAGGGGFIAAENDGGGFIPEEHHIFGSSLLSQQQLRPRVDDFGGGFIPDHDDQDDGGGFIRTPQMDTLSLKSNGSAGGFIQTDGSADAGEAGEGEGDDESNPAIDSKSIELADQAMTAKHVLGDTPALSIAQGHSLDMDKEAEQDLSTELPQSAGEVDSIPTHGDRSPRSKSPSPVANEPSPSASSPSEVGSLPLEDPEDEDADPEWLVDAT</sequence>
<keyword evidence="5" id="KW-0539">Nucleus</keyword>
<comment type="caution">
    <text evidence="10">The sequence shown here is derived from an EMBL/GenBank/DDBJ whole genome shotgun (WGS) entry which is preliminary data.</text>
</comment>
<dbReference type="STRING" id="1231657.A0A1Y1ZE83"/>
<comment type="subcellular location">
    <subcellularLocation>
        <location evidence="1">Nucleus</location>
    </subcellularLocation>
</comment>
<dbReference type="OrthoDB" id="300780at2759"/>
<dbReference type="Gene3D" id="3.90.260.10">
    <property type="entry name" value="Transglutaminase-like"/>
    <property type="match status" value="1"/>
</dbReference>
<dbReference type="PANTHER" id="PTHR12135">
    <property type="entry name" value="DNA REPAIR PROTEIN XP-C / RAD4"/>
    <property type="match status" value="1"/>
</dbReference>
<evidence type="ECO:0000256" key="4">
    <source>
        <dbReference type="ARBA" id="ARBA00023204"/>
    </source>
</evidence>
<keyword evidence="3" id="KW-0227">DNA damage</keyword>
<dbReference type="GO" id="GO:0006298">
    <property type="term" value="P:mismatch repair"/>
    <property type="evidence" value="ECO:0007669"/>
    <property type="project" value="TreeGrafter"/>
</dbReference>
<dbReference type="InterPro" id="IPR018327">
    <property type="entry name" value="BHD_2"/>
</dbReference>
<keyword evidence="4" id="KW-0234">DNA repair</keyword>
<evidence type="ECO:0000256" key="2">
    <source>
        <dbReference type="ARBA" id="ARBA00009525"/>
    </source>
</evidence>
<evidence type="ECO:0000256" key="1">
    <source>
        <dbReference type="ARBA" id="ARBA00004123"/>
    </source>
</evidence>
<feature type="compositionally biased region" description="Low complexity" evidence="6">
    <location>
        <begin position="1011"/>
        <end position="1034"/>
    </location>
</feature>
<dbReference type="InterPro" id="IPR036985">
    <property type="entry name" value="Transglutaminase-like_sf"/>
</dbReference>
<feature type="domain" description="Rad4 beta-hairpin" evidence="9">
    <location>
        <begin position="658"/>
        <end position="732"/>
    </location>
</feature>
<dbReference type="Gene3D" id="3.30.60.290">
    <property type="entry name" value="Rad4, beta-hairpin domain BHD2"/>
    <property type="match status" value="1"/>
</dbReference>
<reference evidence="10" key="1">
    <citation type="submission" date="2016-07" db="EMBL/GenBank/DDBJ databases">
        <title>Pervasive Adenine N6-methylation of Active Genes in Fungi.</title>
        <authorList>
            <consortium name="DOE Joint Genome Institute"/>
            <person name="Mondo S.J."/>
            <person name="Dannebaum R.O."/>
            <person name="Kuo R.C."/>
            <person name="Labutti K."/>
            <person name="Haridas S."/>
            <person name="Kuo A."/>
            <person name="Salamov A."/>
            <person name="Ahrendt S.R."/>
            <person name="Lipzen A."/>
            <person name="Sullivan W."/>
            <person name="Andreopoulos W.B."/>
            <person name="Clum A."/>
            <person name="Lindquist E."/>
            <person name="Daum C."/>
            <person name="Ramamoorthy G.K."/>
            <person name="Gryganskyi A."/>
            <person name="Culley D."/>
            <person name="Magnuson J.K."/>
            <person name="James T.Y."/>
            <person name="O'Malley M.A."/>
            <person name="Stajich J.E."/>
            <person name="Spatafora J.W."/>
            <person name="Visel A."/>
            <person name="Grigoriev I.V."/>
        </authorList>
    </citation>
    <scope>NUCLEOTIDE SEQUENCE [LARGE SCALE GENOMIC DNA]</scope>
    <source>
        <strain evidence="10">CBS 115471</strain>
    </source>
</reference>
<dbReference type="GO" id="GO:0000111">
    <property type="term" value="C:nucleotide-excision repair factor 2 complex"/>
    <property type="evidence" value="ECO:0007669"/>
    <property type="project" value="TreeGrafter"/>
</dbReference>
<dbReference type="InterPro" id="IPR004583">
    <property type="entry name" value="DNA_repair_Rad4"/>
</dbReference>
<organism evidence="10 11">
    <name type="scientific">Clohesyomyces aquaticus</name>
    <dbReference type="NCBI Taxonomy" id="1231657"/>
    <lineage>
        <taxon>Eukaryota</taxon>
        <taxon>Fungi</taxon>
        <taxon>Dikarya</taxon>
        <taxon>Ascomycota</taxon>
        <taxon>Pezizomycotina</taxon>
        <taxon>Dothideomycetes</taxon>
        <taxon>Pleosporomycetidae</taxon>
        <taxon>Pleosporales</taxon>
        <taxon>Lindgomycetaceae</taxon>
        <taxon>Clohesyomyces</taxon>
    </lineage>
</organism>
<keyword evidence="11" id="KW-1185">Reference proteome</keyword>
<dbReference type="InterPro" id="IPR018325">
    <property type="entry name" value="Rad4/PNGase_transGLS-fold"/>
</dbReference>
<dbReference type="PANTHER" id="PTHR12135:SF0">
    <property type="entry name" value="DNA REPAIR PROTEIN COMPLEMENTING XP-C CELLS"/>
    <property type="match status" value="1"/>
</dbReference>
<proteinExistence type="inferred from homology"/>
<dbReference type="SMART" id="SM01032">
    <property type="entry name" value="BHD_3"/>
    <property type="match status" value="1"/>
</dbReference>
<feature type="domain" description="Rad4 beta-hairpin" evidence="7">
    <location>
        <begin position="528"/>
        <end position="586"/>
    </location>
</feature>
<evidence type="ECO:0000259" key="9">
    <source>
        <dbReference type="SMART" id="SM01032"/>
    </source>
</evidence>
<evidence type="ECO:0000313" key="10">
    <source>
        <dbReference type="EMBL" id="ORY08526.1"/>
    </source>
</evidence>
<dbReference type="Pfam" id="PF10405">
    <property type="entry name" value="BHD_3"/>
    <property type="match status" value="1"/>
</dbReference>
<gene>
    <name evidence="10" type="ORF">BCR34DRAFT_569790</name>
</gene>
<evidence type="ECO:0000256" key="5">
    <source>
        <dbReference type="ARBA" id="ARBA00023242"/>
    </source>
</evidence>
<evidence type="ECO:0000259" key="8">
    <source>
        <dbReference type="SMART" id="SM01031"/>
    </source>
</evidence>